<gene>
    <name evidence="5" type="ORF">FWILDA_LOCUS4502</name>
</gene>
<dbReference type="PANTHER" id="PTHR10340">
    <property type="entry name" value="SPHINGOMYELIN PHOSPHODIESTERASE"/>
    <property type="match status" value="1"/>
</dbReference>
<feature type="chain" id="PRO_5040749364" evidence="3">
    <location>
        <begin position="22"/>
        <end position="483"/>
    </location>
</feature>
<name>A0A9W4SJ72_9GLOM</name>
<evidence type="ECO:0000259" key="4">
    <source>
        <dbReference type="Pfam" id="PF00149"/>
    </source>
</evidence>
<comment type="caution">
    <text evidence="5">The sequence shown here is derived from an EMBL/GenBank/DDBJ whole genome shotgun (WGS) entry which is preliminary data.</text>
</comment>
<keyword evidence="2" id="KW-0325">Glycoprotein</keyword>
<feature type="domain" description="Calcineurin-like phosphoesterase" evidence="4">
    <location>
        <begin position="40"/>
        <end position="263"/>
    </location>
</feature>
<dbReference type="SUPFAM" id="SSF56300">
    <property type="entry name" value="Metallo-dependent phosphatases"/>
    <property type="match status" value="1"/>
</dbReference>
<dbReference type="GO" id="GO:0005615">
    <property type="term" value="C:extracellular space"/>
    <property type="evidence" value="ECO:0007669"/>
    <property type="project" value="TreeGrafter"/>
</dbReference>
<evidence type="ECO:0000313" key="6">
    <source>
        <dbReference type="Proteomes" id="UP001153678"/>
    </source>
</evidence>
<dbReference type="OrthoDB" id="348678at2759"/>
<dbReference type="Proteomes" id="UP001153678">
    <property type="component" value="Unassembled WGS sequence"/>
</dbReference>
<evidence type="ECO:0000313" key="5">
    <source>
        <dbReference type="EMBL" id="CAI2170281.1"/>
    </source>
</evidence>
<dbReference type="GO" id="GO:0006798">
    <property type="term" value="P:polyphosphate catabolic process"/>
    <property type="evidence" value="ECO:0007669"/>
    <property type="project" value="TreeGrafter"/>
</dbReference>
<reference evidence="5" key="1">
    <citation type="submission" date="2022-08" db="EMBL/GenBank/DDBJ databases">
        <authorList>
            <person name="Kallberg Y."/>
            <person name="Tangrot J."/>
            <person name="Rosling A."/>
        </authorList>
    </citation>
    <scope>NUCLEOTIDE SEQUENCE</scope>
    <source>
        <strain evidence="5">Wild A</strain>
    </source>
</reference>
<sequence>MWISAKLLYVIPILFLLSLFGSPFFDSETIPLPLPKLHGKFLHITDFHPDPHYVSNVTARSRCHEHFKSTKKPKHMKRGISGPWGAPATVCDSPMSLIDATFEWLEKNWKNKLDFIVWTGDNARHDNDDIIPRTPEEMFRLNRMITEKFLETFGDPQLRSRKKAPHFIPIVPSIGNNDIHPNNIVLPGPNDLLTTLHDIWYPFIPQKQHKTFLKGGYFYTEVIPGKLIVVSINTLYFYKANTAVNGCKAKDQPGTIHLRWLNDVLRMANKRGLKVYLTEREGLNISQEDQGAVETKVYNIDKYMNKLLKHYRKIPLTREVEKEYAVININPSVIPTFFPALRIFDYNITELANEDHEVNSTKKSKKDSPSQVNTFLTPLGYTQYFINLTHANLYPNITPEYIIEYTTWNEYHMNDLTVPSWIQLARRIVNRGFRSSLWKKFQEHLMVGTRSLIRQKNKRSYRNSDSDDRVKGPEDYIVSELSF</sequence>
<dbReference type="GO" id="GO:0004309">
    <property type="term" value="F:exopolyphosphatase activity"/>
    <property type="evidence" value="ECO:0007669"/>
    <property type="project" value="TreeGrafter"/>
</dbReference>
<dbReference type="EMBL" id="CAMKVN010000680">
    <property type="protein sequence ID" value="CAI2170281.1"/>
    <property type="molecule type" value="Genomic_DNA"/>
</dbReference>
<accession>A0A9W4SJ72</accession>
<dbReference type="AlphaFoldDB" id="A0A9W4SJ72"/>
<evidence type="ECO:0000256" key="3">
    <source>
        <dbReference type="SAM" id="SignalP"/>
    </source>
</evidence>
<dbReference type="InterPro" id="IPR029052">
    <property type="entry name" value="Metallo-depent_PP-like"/>
</dbReference>
<proteinExistence type="predicted"/>
<dbReference type="GO" id="GO:0000324">
    <property type="term" value="C:fungal-type vacuole"/>
    <property type="evidence" value="ECO:0007669"/>
    <property type="project" value="TreeGrafter"/>
</dbReference>
<evidence type="ECO:0000256" key="1">
    <source>
        <dbReference type="ARBA" id="ARBA00022801"/>
    </source>
</evidence>
<dbReference type="PANTHER" id="PTHR10340:SF55">
    <property type="entry name" value="ENDOPOLYPHOSPHATASE"/>
    <property type="match status" value="1"/>
</dbReference>
<keyword evidence="3" id="KW-0732">Signal</keyword>
<dbReference type="GO" id="GO:0000298">
    <property type="term" value="F:endopolyphosphatase activity"/>
    <property type="evidence" value="ECO:0007669"/>
    <property type="project" value="TreeGrafter"/>
</dbReference>
<dbReference type="GO" id="GO:0008081">
    <property type="term" value="F:phosphoric diester hydrolase activity"/>
    <property type="evidence" value="ECO:0007669"/>
    <property type="project" value="TreeGrafter"/>
</dbReference>
<keyword evidence="1" id="KW-0378">Hydrolase</keyword>
<protein>
    <submittedName>
        <fullName evidence="5">19425_t:CDS:1</fullName>
    </submittedName>
</protein>
<keyword evidence="6" id="KW-1185">Reference proteome</keyword>
<evidence type="ECO:0000256" key="2">
    <source>
        <dbReference type="ARBA" id="ARBA00023180"/>
    </source>
</evidence>
<organism evidence="5 6">
    <name type="scientific">Funneliformis geosporum</name>
    <dbReference type="NCBI Taxonomy" id="1117311"/>
    <lineage>
        <taxon>Eukaryota</taxon>
        <taxon>Fungi</taxon>
        <taxon>Fungi incertae sedis</taxon>
        <taxon>Mucoromycota</taxon>
        <taxon>Glomeromycotina</taxon>
        <taxon>Glomeromycetes</taxon>
        <taxon>Glomerales</taxon>
        <taxon>Glomeraceae</taxon>
        <taxon>Funneliformis</taxon>
    </lineage>
</organism>
<dbReference type="Pfam" id="PF00149">
    <property type="entry name" value="Metallophos"/>
    <property type="match status" value="1"/>
</dbReference>
<feature type="signal peptide" evidence="3">
    <location>
        <begin position="1"/>
        <end position="21"/>
    </location>
</feature>
<dbReference type="InterPro" id="IPR004843">
    <property type="entry name" value="Calcineurin-like_PHP"/>
</dbReference>